<dbReference type="Proteomes" id="UP000717534">
    <property type="component" value="Unassembled WGS sequence"/>
</dbReference>
<dbReference type="HAMAP" id="MF_01984">
    <property type="entry name" value="ubiX_pad"/>
    <property type="match status" value="1"/>
</dbReference>
<keyword evidence="4 5" id="KW-0808">Transferase</keyword>
<comment type="function">
    <text evidence="5">Flavin prenyltransferase that catalyzes the synthesis of the prenylated FMN cofactor (prenyl-FMN) for 4-hydroxy-3-polyprenylbenzoic acid decarboxylase UbiD. The prenyltransferase is metal-independent and links a dimethylallyl moiety from dimethylallyl monophosphate (DMAP) to the flavin N5 and C6 atoms of FMN.</text>
</comment>
<feature type="binding site" evidence="5">
    <location>
        <position position="168"/>
    </location>
    <ligand>
        <name>dimethylallyl phosphate</name>
        <dbReference type="ChEBI" id="CHEBI:88052"/>
    </ligand>
</feature>
<evidence type="ECO:0000313" key="7">
    <source>
        <dbReference type="EMBL" id="MBN4068721.1"/>
    </source>
</evidence>
<keyword evidence="2 5" id="KW-0285">Flavoprotein</keyword>
<accession>A0ABS3AUD7</accession>
<keyword evidence="3 5" id="KW-0288">FMN</keyword>
<keyword evidence="1 5" id="KW-0637">Prenyltransferase</keyword>
<comment type="catalytic activity">
    <reaction evidence="5">
        <text>dimethylallyl phosphate + FMNH2 = prenylated FMNH2 + phosphate</text>
        <dbReference type="Rhea" id="RHEA:37743"/>
        <dbReference type="ChEBI" id="CHEBI:43474"/>
        <dbReference type="ChEBI" id="CHEBI:57618"/>
        <dbReference type="ChEBI" id="CHEBI:87467"/>
        <dbReference type="ChEBI" id="CHEBI:88052"/>
        <dbReference type="EC" id="2.5.1.129"/>
    </reaction>
</comment>
<dbReference type="InterPro" id="IPR036551">
    <property type="entry name" value="Flavin_trans-like"/>
</dbReference>
<evidence type="ECO:0000313" key="8">
    <source>
        <dbReference type="Proteomes" id="UP000717534"/>
    </source>
</evidence>
<comment type="similarity">
    <text evidence="5">Belongs to the UbiX/PAD1 family.</text>
</comment>
<sequence>MTKILVAVTGASAMLYVQSFLEMLDRENNVTVHGICSEAGEKVLELEHKKGSRNLPAVTKWFDCKDFTAAPASGSSGYDSMVVIPCSMGTLAAISTGITSNLIHRAADVMLKENKKLILVTRETPLNRTHLKNMLTVHDAGATICPPHPSFYLKPGSLEEAAMTFAWRLGDQLGLKMKGRKRWENDE</sequence>
<feature type="binding site" evidence="5">
    <location>
        <position position="122"/>
    </location>
    <ligand>
        <name>FMN</name>
        <dbReference type="ChEBI" id="CHEBI:58210"/>
    </ligand>
</feature>
<dbReference type="NCBIfam" id="TIGR00421">
    <property type="entry name" value="ubiX_pad"/>
    <property type="match status" value="1"/>
</dbReference>
<dbReference type="SUPFAM" id="SSF52507">
    <property type="entry name" value="Homo-oligomeric flavin-containing Cys decarboxylases, HFCD"/>
    <property type="match status" value="1"/>
</dbReference>
<feature type="binding site" evidence="5">
    <location>
        <begin position="10"/>
        <end position="12"/>
    </location>
    <ligand>
        <name>FMN</name>
        <dbReference type="ChEBI" id="CHEBI:58210"/>
    </ligand>
</feature>
<comment type="caution">
    <text evidence="5">Lacks conserved residue(s) required for the propagation of feature annotation.</text>
</comment>
<name>A0ABS3AUD7_9BACT</name>
<evidence type="ECO:0000256" key="5">
    <source>
        <dbReference type="HAMAP-Rule" id="MF_01984"/>
    </source>
</evidence>
<dbReference type="InterPro" id="IPR004507">
    <property type="entry name" value="UbiX-like"/>
</dbReference>
<feature type="binding site" evidence="5">
    <location>
        <position position="152"/>
    </location>
    <ligand>
        <name>dimethylallyl phosphate</name>
        <dbReference type="ChEBI" id="CHEBI:88052"/>
    </ligand>
</feature>
<dbReference type="EC" id="2.5.1.129" evidence="5"/>
<reference evidence="7 8" key="1">
    <citation type="submission" date="2021-02" db="EMBL/GenBank/DDBJ databases">
        <title>Activity-based single-cell genomes from oceanic crustal fluid captures similar information to metagenomic and metatranscriptomic surveys with orders of magnitude less sampling.</title>
        <authorList>
            <person name="D'Angelo T.S."/>
            <person name="Orcutt B.N."/>
        </authorList>
    </citation>
    <scope>NUCLEOTIDE SEQUENCE [LARGE SCALE GENOMIC DNA]</scope>
    <source>
        <strain evidence="7">AH-315-G02</strain>
    </source>
</reference>
<organism evidence="7 8">
    <name type="scientific">Desulfotalea psychrophila</name>
    <dbReference type="NCBI Taxonomy" id="84980"/>
    <lineage>
        <taxon>Bacteria</taxon>
        <taxon>Pseudomonadati</taxon>
        <taxon>Thermodesulfobacteriota</taxon>
        <taxon>Desulfobulbia</taxon>
        <taxon>Desulfobulbales</taxon>
        <taxon>Desulfocapsaceae</taxon>
        <taxon>Desulfotalea</taxon>
    </lineage>
</organism>
<evidence type="ECO:0000259" key="6">
    <source>
        <dbReference type="Pfam" id="PF02441"/>
    </source>
</evidence>
<evidence type="ECO:0000256" key="3">
    <source>
        <dbReference type="ARBA" id="ARBA00022643"/>
    </source>
</evidence>
<proteinExistence type="inferred from homology"/>
<feature type="domain" description="Flavoprotein" evidence="6">
    <location>
        <begin position="3"/>
        <end position="161"/>
    </location>
</feature>
<evidence type="ECO:0000256" key="1">
    <source>
        <dbReference type="ARBA" id="ARBA00022602"/>
    </source>
</evidence>
<protein>
    <recommendedName>
        <fullName evidence="5">Flavin prenyltransferase UbiX</fullName>
        <ecNumber evidence="5">2.5.1.129</ecNumber>
    </recommendedName>
</protein>
<dbReference type="InterPro" id="IPR003382">
    <property type="entry name" value="Flavoprotein"/>
</dbReference>
<keyword evidence="8" id="KW-1185">Reference proteome</keyword>
<feature type="binding site" evidence="5">
    <location>
        <position position="37"/>
    </location>
    <ligand>
        <name>FMN</name>
        <dbReference type="ChEBI" id="CHEBI:58210"/>
    </ligand>
</feature>
<gene>
    <name evidence="5" type="primary">ubiX</name>
    <name evidence="7" type="ORF">JYU06_04280</name>
</gene>
<evidence type="ECO:0000256" key="2">
    <source>
        <dbReference type="ARBA" id="ARBA00022630"/>
    </source>
</evidence>
<comment type="caution">
    <text evidence="7">The sequence shown here is derived from an EMBL/GenBank/DDBJ whole genome shotgun (WGS) entry which is preliminary data.</text>
</comment>
<dbReference type="EMBL" id="JAFITO010000043">
    <property type="protein sequence ID" value="MBN4068721.1"/>
    <property type="molecule type" value="Genomic_DNA"/>
</dbReference>
<feature type="binding site" evidence="5">
    <location>
        <begin position="87"/>
        <end position="90"/>
    </location>
    <ligand>
        <name>FMN</name>
        <dbReference type="ChEBI" id="CHEBI:58210"/>
    </ligand>
</feature>
<dbReference type="Gene3D" id="3.40.50.1950">
    <property type="entry name" value="Flavin prenyltransferase-like"/>
    <property type="match status" value="1"/>
</dbReference>
<evidence type="ECO:0000256" key="4">
    <source>
        <dbReference type="ARBA" id="ARBA00022679"/>
    </source>
</evidence>
<dbReference type="Pfam" id="PF02441">
    <property type="entry name" value="Flavoprotein"/>
    <property type="match status" value="1"/>
</dbReference>